<reference evidence="1 2" key="1">
    <citation type="journal article" date="2021" name="Int. J. Syst. Evol. Microbiol.">
        <title>Steroidobacter gossypii sp. nov., isolated from soil of cotton cropping field.</title>
        <authorList>
            <person name="Huang R."/>
            <person name="Yang S."/>
            <person name="Zhen C."/>
            <person name="Liu W."/>
        </authorList>
    </citation>
    <scope>NUCLEOTIDE SEQUENCE [LARGE SCALE GENOMIC DNA]</scope>
    <source>
        <strain evidence="1 2">S1-65</strain>
    </source>
</reference>
<dbReference type="Proteomes" id="UP000661077">
    <property type="component" value="Unassembled WGS sequence"/>
</dbReference>
<comment type="caution">
    <text evidence="1">The sequence shown here is derived from an EMBL/GenBank/DDBJ whole genome shotgun (WGS) entry which is preliminary data.</text>
</comment>
<organism evidence="1 2">
    <name type="scientific">Steroidobacter gossypii</name>
    <dbReference type="NCBI Taxonomy" id="2805490"/>
    <lineage>
        <taxon>Bacteria</taxon>
        <taxon>Pseudomonadati</taxon>
        <taxon>Pseudomonadota</taxon>
        <taxon>Gammaproteobacteria</taxon>
        <taxon>Steroidobacterales</taxon>
        <taxon>Steroidobacteraceae</taxon>
        <taxon>Steroidobacter</taxon>
    </lineage>
</organism>
<sequence>MSDAETLEMMRRELERLREEMKEREPSVLGGLRTLFADGVKWQRGERDFPRSAALGVLFAYLRPRLVLTVAGIGALVMTGVQVALLKQQNTLIGNQNSLLESQTRSTQLAAVTDVLSKLNSDDKKQTELIIAGLESYGGQALAPLLVIAQGGDSELADRALDAVIRSAKIHEGSQIEDVINLCLSMLQEAVSSEKTNKKLLARGLHVFTRYSDALPAETIKDLPSGYADVAIFIDTLAAKVTELLAKEDTSRSVTAKILLTRTCGFRRRDIQVRGPNGARTWPLLKHLILVRVRSLSGLRTVPMRTIQFSGLWE</sequence>
<dbReference type="EMBL" id="JAEVLS010000001">
    <property type="protein sequence ID" value="MBM0103855.1"/>
    <property type="molecule type" value="Genomic_DNA"/>
</dbReference>
<dbReference type="RefSeq" id="WP_203165809.1">
    <property type="nucleotide sequence ID" value="NZ_JAEVLS010000001.1"/>
</dbReference>
<accession>A0ABS1WSA3</accession>
<keyword evidence="2" id="KW-1185">Reference proteome</keyword>
<proteinExistence type="predicted"/>
<name>A0ABS1WSA3_9GAMM</name>
<gene>
    <name evidence="1" type="ORF">JM946_03830</name>
</gene>
<evidence type="ECO:0000313" key="2">
    <source>
        <dbReference type="Proteomes" id="UP000661077"/>
    </source>
</evidence>
<protein>
    <submittedName>
        <fullName evidence="1">Uncharacterized protein</fullName>
    </submittedName>
</protein>
<evidence type="ECO:0000313" key="1">
    <source>
        <dbReference type="EMBL" id="MBM0103855.1"/>
    </source>
</evidence>